<dbReference type="OMA" id="FDEFTWE"/>
<keyword evidence="8" id="KW-1185">Reference proteome</keyword>
<dbReference type="PANTHER" id="PTHR13484:SF0">
    <property type="entry name" value="PRE-MRNA 3'-END-PROCESSING FACTOR FIP1"/>
    <property type="match status" value="1"/>
</dbReference>
<dbReference type="PANTHER" id="PTHR13484">
    <property type="entry name" value="FIP1-LIKE 1 PROTEIN"/>
    <property type="match status" value="1"/>
</dbReference>
<evidence type="ECO:0000313" key="8">
    <source>
        <dbReference type="Proteomes" id="UP000078561"/>
    </source>
</evidence>
<gene>
    <name evidence="7" type="primary">ABSGL_09993.1 scaffold 11783</name>
</gene>
<dbReference type="GO" id="GO:0006397">
    <property type="term" value="P:mRNA processing"/>
    <property type="evidence" value="ECO:0007669"/>
    <property type="project" value="UniProtKB-KW"/>
</dbReference>
<evidence type="ECO:0000256" key="5">
    <source>
        <dbReference type="SAM" id="MobiDB-lite"/>
    </source>
</evidence>
<sequence>MTDRNKNDAMDKDDVDDFLYGSDASEENYGITSKPATKKNTDEDDEIYEQYNEPTATSNSTPKKDQDDPMDEDREDEDEDEEEDSDDDLDIILEPEENETTPATTAAAAAAATSDPSSSETAANPLVNIKLGGVEAGSSSDTGKATGGVNLEAVGEYNGQPITELDVDIFEDKPWRKPGADITDYFNYGFNEVTWRAYCAKQKTIRDKKTTAIPGGKPDADMPDFMVDVPDFMKMGMMMPMMEGGMPMGMMNPMMNPMMMGMPPPPPPSSSSMGGPPPMMQNRSSGGDHGRMNQNYGGSNNSRPSRR</sequence>
<feature type="compositionally biased region" description="Pro residues" evidence="5">
    <location>
        <begin position="262"/>
        <end position="279"/>
    </location>
</feature>
<evidence type="ECO:0000259" key="6">
    <source>
        <dbReference type="Pfam" id="PF05182"/>
    </source>
</evidence>
<dbReference type="GO" id="GO:0005847">
    <property type="term" value="C:mRNA cleavage and polyadenylation specificity factor complex"/>
    <property type="evidence" value="ECO:0007669"/>
    <property type="project" value="TreeGrafter"/>
</dbReference>
<proteinExistence type="inferred from homology"/>
<dbReference type="STRING" id="4829.A0A163K445"/>
<evidence type="ECO:0000256" key="2">
    <source>
        <dbReference type="ARBA" id="ARBA00007459"/>
    </source>
</evidence>
<feature type="domain" description="Pre-mRNA polyadenylation factor Fip1" evidence="6">
    <location>
        <begin position="164"/>
        <end position="206"/>
    </location>
</feature>
<dbReference type="InterPro" id="IPR051187">
    <property type="entry name" value="Pre-mRNA_3'-end_processing_reg"/>
</dbReference>
<keyword evidence="3" id="KW-0507">mRNA processing</keyword>
<keyword evidence="4" id="KW-0539">Nucleus</keyword>
<organism evidence="7">
    <name type="scientific">Absidia glauca</name>
    <name type="common">Pin mould</name>
    <dbReference type="NCBI Taxonomy" id="4829"/>
    <lineage>
        <taxon>Eukaryota</taxon>
        <taxon>Fungi</taxon>
        <taxon>Fungi incertae sedis</taxon>
        <taxon>Mucoromycota</taxon>
        <taxon>Mucoromycotina</taxon>
        <taxon>Mucoromycetes</taxon>
        <taxon>Mucorales</taxon>
        <taxon>Cunninghamellaceae</taxon>
        <taxon>Absidia</taxon>
    </lineage>
</organism>
<accession>A0A163K445</accession>
<dbReference type="OrthoDB" id="1917198at2759"/>
<evidence type="ECO:0000256" key="1">
    <source>
        <dbReference type="ARBA" id="ARBA00004123"/>
    </source>
</evidence>
<feature type="compositionally biased region" description="Polar residues" evidence="5">
    <location>
        <begin position="292"/>
        <end position="307"/>
    </location>
</feature>
<comment type="similarity">
    <text evidence="2">Belongs to the FIP1 family.</text>
</comment>
<evidence type="ECO:0000256" key="3">
    <source>
        <dbReference type="ARBA" id="ARBA00022664"/>
    </source>
</evidence>
<feature type="compositionally biased region" description="Acidic residues" evidence="5">
    <location>
        <begin position="68"/>
        <end position="99"/>
    </location>
</feature>
<feature type="compositionally biased region" description="Basic and acidic residues" evidence="5">
    <location>
        <begin position="1"/>
        <end position="12"/>
    </location>
</feature>
<feature type="region of interest" description="Disordered" evidence="5">
    <location>
        <begin position="260"/>
        <end position="307"/>
    </location>
</feature>
<feature type="compositionally biased region" description="Polar residues" evidence="5">
    <location>
        <begin position="52"/>
        <end position="61"/>
    </location>
</feature>
<evidence type="ECO:0000256" key="4">
    <source>
        <dbReference type="ARBA" id="ARBA00023242"/>
    </source>
</evidence>
<protein>
    <recommendedName>
        <fullName evidence="6">Pre-mRNA polyadenylation factor Fip1 domain-containing protein</fullName>
    </recommendedName>
</protein>
<reference evidence="7" key="1">
    <citation type="submission" date="2016-04" db="EMBL/GenBank/DDBJ databases">
        <authorList>
            <person name="Evans L.H."/>
            <person name="Alamgir A."/>
            <person name="Owens N."/>
            <person name="Weber N.D."/>
            <person name="Virtaneva K."/>
            <person name="Barbian K."/>
            <person name="Babar A."/>
            <person name="Rosenke K."/>
        </authorList>
    </citation>
    <scope>NUCLEOTIDE SEQUENCE [LARGE SCALE GENOMIC DNA]</scope>
    <source>
        <strain evidence="7">CBS 101.48</strain>
    </source>
</reference>
<comment type="subcellular location">
    <subcellularLocation>
        <location evidence="1">Nucleus</location>
    </subcellularLocation>
</comment>
<feature type="region of interest" description="Disordered" evidence="5">
    <location>
        <begin position="1"/>
        <end position="124"/>
    </location>
</feature>
<dbReference type="AlphaFoldDB" id="A0A163K445"/>
<dbReference type="InParanoid" id="A0A163K445"/>
<dbReference type="PROSITE" id="PS00018">
    <property type="entry name" value="EF_HAND_1"/>
    <property type="match status" value="1"/>
</dbReference>
<dbReference type="InterPro" id="IPR018247">
    <property type="entry name" value="EF_Hand_1_Ca_BS"/>
</dbReference>
<dbReference type="InterPro" id="IPR007854">
    <property type="entry name" value="Fip1_dom"/>
</dbReference>
<evidence type="ECO:0000313" key="7">
    <source>
        <dbReference type="EMBL" id="SAM04133.1"/>
    </source>
</evidence>
<dbReference type="FunCoup" id="A0A163K445">
    <property type="interactions" value="54"/>
</dbReference>
<feature type="compositionally biased region" description="Low complexity" evidence="5">
    <location>
        <begin position="100"/>
        <end position="123"/>
    </location>
</feature>
<name>A0A163K445_ABSGL</name>
<dbReference type="Pfam" id="PF05182">
    <property type="entry name" value="Fip1"/>
    <property type="match status" value="1"/>
</dbReference>
<dbReference type="EMBL" id="LT554349">
    <property type="protein sequence ID" value="SAM04133.1"/>
    <property type="molecule type" value="Genomic_DNA"/>
</dbReference>
<dbReference type="Proteomes" id="UP000078561">
    <property type="component" value="Unassembled WGS sequence"/>
</dbReference>